<dbReference type="HOGENOM" id="CLU_022899_0_0_1"/>
<protein>
    <submittedName>
        <fullName evidence="2">Uncharacterized protein</fullName>
    </submittedName>
</protein>
<sequence>MGLDDNRPPTSARHLFRQPRALQWFENGRLVKRQEGERQAGRFELFLDLLYVSMLANFAETLAEDISGAKLVKYIVRVAHRHNALPLSTLTLVPLRGCSSSSRHPGMSVMYGNNAPFVDEEIGAMRATVGCYMVARISCAAAHLLYSFASYHHRAQQRLWVAFTLVAMCIYIPLYFDSVSLRGKIAAAAVGVVFEECAWIFCYSPAAKKMLKVRYTTAVDIAHEVDRFAAFYIIVLGEYLYQIVVGSPAAIGFNPGLLHAVWTLVIAFCLNWMYVHNDGALDGTHPFRYSVYTAFGWVSIHLPLAASLLASGHVAAATTAENTLHHAERWLLCGSLGTGLFCLYALALLFEDKDAPGTLLLPKHLRIIVRPIIGLIIILLGLRDGLDLTSTLSIIMALIVFCLVWENISSLHRGAHIFEPWTDTTYPEQRISDESTTPAIRNQLSDDTSL</sequence>
<evidence type="ECO:0000256" key="1">
    <source>
        <dbReference type="SAM" id="Phobius"/>
    </source>
</evidence>
<evidence type="ECO:0000313" key="2">
    <source>
        <dbReference type="EMBL" id="EAU29522.1"/>
    </source>
</evidence>
<dbReference type="AlphaFoldDB" id="Q0C8B1"/>
<feature type="transmembrane region" description="Helical" evidence="1">
    <location>
        <begin position="257"/>
        <end position="275"/>
    </location>
</feature>
<feature type="transmembrane region" description="Helical" evidence="1">
    <location>
        <begin position="159"/>
        <end position="176"/>
    </location>
</feature>
<feature type="transmembrane region" description="Helical" evidence="1">
    <location>
        <begin position="363"/>
        <end position="382"/>
    </location>
</feature>
<dbReference type="Proteomes" id="UP000007963">
    <property type="component" value="Unassembled WGS sequence"/>
</dbReference>
<feature type="transmembrane region" description="Helical" evidence="1">
    <location>
        <begin position="228"/>
        <end position="251"/>
    </location>
</feature>
<feature type="transmembrane region" description="Helical" evidence="1">
    <location>
        <begin position="287"/>
        <end position="309"/>
    </location>
</feature>
<dbReference type="VEuPathDB" id="FungiDB:ATEG_10073"/>
<dbReference type="InterPro" id="IPR010640">
    <property type="entry name" value="Low_temperature_requirement_A"/>
</dbReference>
<dbReference type="EMBL" id="CH476609">
    <property type="protein sequence ID" value="EAU29522.1"/>
    <property type="molecule type" value="Genomic_DNA"/>
</dbReference>
<feature type="transmembrane region" description="Helical" evidence="1">
    <location>
        <begin position="188"/>
        <end position="207"/>
    </location>
</feature>
<keyword evidence="1" id="KW-0472">Membrane</keyword>
<gene>
    <name evidence="2" type="ORF">ATEG_10073</name>
</gene>
<proteinExistence type="predicted"/>
<accession>Q0C8B1</accession>
<dbReference type="STRING" id="341663.Q0C8B1"/>
<dbReference type="GeneID" id="4319556"/>
<dbReference type="eggNOG" id="ENOG502RZXZ">
    <property type="taxonomic scope" value="Eukaryota"/>
</dbReference>
<keyword evidence="1" id="KW-1133">Transmembrane helix</keyword>
<dbReference type="OMA" id="QRLVILW"/>
<dbReference type="Pfam" id="PF06772">
    <property type="entry name" value="LtrA"/>
    <property type="match status" value="1"/>
</dbReference>
<keyword evidence="1" id="KW-0812">Transmembrane</keyword>
<reference evidence="3" key="1">
    <citation type="submission" date="2005-09" db="EMBL/GenBank/DDBJ databases">
        <title>Annotation of the Aspergillus terreus NIH2624 genome.</title>
        <authorList>
            <person name="Birren B.W."/>
            <person name="Lander E.S."/>
            <person name="Galagan J.E."/>
            <person name="Nusbaum C."/>
            <person name="Devon K."/>
            <person name="Henn M."/>
            <person name="Ma L.-J."/>
            <person name="Jaffe D.B."/>
            <person name="Butler J."/>
            <person name="Alvarez P."/>
            <person name="Gnerre S."/>
            <person name="Grabherr M."/>
            <person name="Kleber M."/>
            <person name="Mauceli E.W."/>
            <person name="Brockman W."/>
            <person name="Rounsley S."/>
            <person name="Young S.K."/>
            <person name="LaButti K."/>
            <person name="Pushparaj V."/>
            <person name="DeCaprio D."/>
            <person name="Crawford M."/>
            <person name="Koehrsen M."/>
            <person name="Engels R."/>
            <person name="Montgomery P."/>
            <person name="Pearson M."/>
            <person name="Howarth C."/>
            <person name="Larson L."/>
            <person name="Luoma S."/>
            <person name="White J."/>
            <person name="Alvarado L."/>
            <person name="Kodira C.D."/>
            <person name="Zeng Q."/>
            <person name="Oleary S."/>
            <person name="Yandava C."/>
            <person name="Denning D.W."/>
            <person name="Nierman W.C."/>
            <person name="Milne T."/>
            <person name="Madden K."/>
        </authorList>
    </citation>
    <scope>NUCLEOTIDE SEQUENCE [LARGE SCALE GENOMIC DNA]</scope>
    <source>
        <strain evidence="3">NIH 2624 / FGSC A1156</strain>
    </source>
</reference>
<dbReference type="PANTHER" id="PTHR36840">
    <property type="entry name" value="BLL5714 PROTEIN"/>
    <property type="match status" value="1"/>
</dbReference>
<evidence type="ECO:0000313" key="3">
    <source>
        <dbReference type="Proteomes" id="UP000007963"/>
    </source>
</evidence>
<organism evidence="2 3">
    <name type="scientific">Aspergillus terreus (strain NIH 2624 / FGSC A1156)</name>
    <dbReference type="NCBI Taxonomy" id="341663"/>
    <lineage>
        <taxon>Eukaryota</taxon>
        <taxon>Fungi</taxon>
        <taxon>Dikarya</taxon>
        <taxon>Ascomycota</taxon>
        <taxon>Pezizomycotina</taxon>
        <taxon>Eurotiomycetes</taxon>
        <taxon>Eurotiomycetidae</taxon>
        <taxon>Eurotiales</taxon>
        <taxon>Aspergillaceae</taxon>
        <taxon>Aspergillus</taxon>
        <taxon>Aspergillus subgen. Circumdati</taxon>
    </lineage>
</organism>
<feature type="transmembrane region" description="Helical" evidence="1">
    <location>
        <begin position="388"/>
        <end position="405"/>
    </location>
</feature>
<dbReference type="OrthoDB" id="191995at2759"/>
<name>Q0C8B1_ASPTN</name>
<dbReference type="RefSeq" id="XP_001209375.1">
    <property type="nucleotide sequence ID" value="XM_001209375.1"/>
</dbReference>
<dbReference type="PANTHER" id="PTHR36840:SF1">
    <property type="entry name" value="BLL5714 PROTEIN"/>
    <property type="match status" value="1"/>
</dbReference>
<feature type="transmembrane region" description="Helical" evidence="1">
    <location>
        <begin position="329"/>
        <end position="351"/>
    </location>
</feature>